<proteinExistence type="inferred from homology"/>
<dbReference type="EMBL" id="JANBPY010001061">
    <property type="protein sequence ID" value="KAJ1961833.1"/>
    <property type="molecule type" value="Genomic_DNA"/>
</dbReference>
<keyword evidence="4" id="KW-1185">Reference proteome</keyword>
<feature type="domain" description="EIF3F/CSN6-like C-terminal" evidence="2">
    <location>
        <begin position="145"/>
        <end position="251"/>
    </location>
</feature>
<evidence type="ECO:0000313" key="3">
    <source>
        <dbReference type="EMBL" id="KAJ1961833.1"/>
    </source>
</evidence>
<dbReference type="PANTHER" id="PTHR10540:SF8">
    <property type="entry name" value="COP9 SIGNALOSOME COMPLEX SUBUNIT 6"/>
    <property type="match status" value="1"/>
</dbReference>
<evidence type="ECO:0000313" key="4">
    <source>
        <dbReference type="Proteomes" id="UP001150925"/>
    </source>
</evidence>
<dbReference type="AlphaFoldDB" id="A0A9W8ATM9"/>
<dbReference type="PANTHER" id="PTHR10540">
    <property type="entry name" value="EUKARYOTIC TRANSLATION INITIATION FACTOR 3 SUBUNIT F-RELATED"/>
    <property type="match status" value="1"/>
</dbReference>
<reference evidence="3" key="1">
    <citation type="submission" date="2022-07" db="EMBL/GenBank/DDBJ databases">
        <title>Phylogenomic reconstructions and comparative analyses of Kickxellomycotina fungi.</title>
        <authorList>
            <person name="Reynolds N.K."/>
            <person name="Stajich J.E."/>
            <person name="Barry K."/>
            <person name="Grigoriev I.V."/>
            <person name="Crous P."/>
            <person name="Smith M.E."/>
        </authorList>
    </citation>
    <scope>NUCLEOTIDE SEQUENCE</scope>
    <source>
        <strain evidence="3">RSA 1196</strain>
    </source>
</reference>
<accession>A0A9W8ATM9</accession>
<dbReference type="InterPro" id="IPR024969">
    <property type="entry name" value="EIF3F/CSN6-like_C"/>
</dbReference>
<dbReference type="GO" id="GO:0008180">
    <property type="term" value="C:COP9 signalosome"/>
    <property type="evidence" value="ECO:0007669"/>
    <property type="project" value="TreeGrafter"/>
</dbReference>
<protein>
    <recommendedName>
        <fullName evidence="2">EIF3F/CSN6-like C-terminal domain-containing protein</fullName>
    </recommendedName>
</protein>
<comment type="similarity">
    <text evidence="1">Belongs to the peptidase M67A family. CSN6 subfamily.</text>
</comment>
<name>A0A9W8ATM9_9FUNG</name>
<comment type="caution">
    <text evidence="3">The sequence shown here is derived from an EMBL/GenBank/DDBJ whole genome shotgun (WGS) entry which is preliminary data.</text>
</comment>
<organism evidence="3 4">
    <name type="scientific">Dispira parvispora</name>
    <dbReference type="NCBI Taxonomy" id="1520584"/>
    <lineage>
        <taxon>Eukaryota</taxon>
        <taxon>Fungi</taxon>
        <taxon>Fungi incertae sedis</taxon>
        <taxon>Zoopagomycota</taxon>
        <taxon>Kickxellomycotina</taxon>
        <taxon>Dimargaritomycetes</taxon>
        <taxon>Dimargaritales</taxon>
        <taxon>Dimargaritaceae</taxon>
        <taxon>Dispira</taxon>
    </lineage>
</organism>
<dbReference type="Proteomes" id="UP001150925">
    <property type="component" value="Unassembled WGS sequence"/>
</dbReference>
<sequence length="280" mass="31063">MTMSLPSPGALSNDPHIHISSPVSLRESSIDGDATPLVQHQSQRVDLLKQMYPDYQVLGWYCPGAHITEEIITLYKQFDSEGQRPLIVMMDHDALASSSSTTMPIQIYQPLPGINNGLSQVDPTGNTWSPLPFTITSDPTECHVTDHLLHQPNHDENQTVTLLRVLRSHRNALSVFQQQLSAISNYLSAVRSHQGSTPDPALLRQIASLVQAFPPACATLHDTRTKNHQLQLAQILRLSTLVKSSTMVRQLTEKIIQLDNQATAPTAAHMARRKLRVVEP</sequence>
<gene>
    <name evidence="3" type="ORF">IWQ62_003731</name>
</gene>
<dbReference type="OrthoDB" id="1378at2759"/>
<evidence type="ECO:0000256" key="1">
    <source>
        <dbReference type="ARBA" id="ARBA00010893"/>
    </source>
</evidence>
<evidence type="ECO:0000259" key="2">
    <source>
        <dbReference type="Pfam" id="PF13012"/>
    </source>
</evidence>
<dbReference type="Pfam" id="PF13012">
    <property type="entry name" value="MitMem_reg"/>
    <property type="match status" value="1"/>
</dbReference>
<dbReference type="Gene3D" id="3.40.140.10">
    <property type="entry name" value="Cytidine Deaminase, domain 2"/>
    <property type="match status" value="1"/>
</dbReference>